<name>A0ABP5GCI7_9MICO</name>
<feature type="domain" description="HTH araC/xylS-type" evidence="5">
    <location>
        <begin position="182"/>
        <end position="283"/>
    </location>
</feature>
<dbReference type="RefSeq" id="WP_344377481.1">
    <property type="nucleotide sequence ID" value="NZ_BAAAPW010000006.1"/>
</dbReference>
<dbReference type="EMBL" id="BAAAPW010000006">
    <property type="protein sequence ID" value="GAA2044005.1"/>
    <property type="molecule type" value="Genomic_DNA"/>
</dbReference>
<comment type="caution">
    <text evidence="6">The sequence shown here is derived from an EMBL/GenBank/DDBJ whole genome shotgun (WGS) entry which is preliminary data.</text>
</comment>
<evidence type="ECO:0000256" key="1">
    <source>
        <dbReference type="ARBA" id="ARBA00023015"/>
    </source>
</evidence>
<dbReference type="InterPro" id="IPR018060">
    <property type="entry name" value="HTH_AraC"/>
</dbReference>
<reference evidence="7" key="1">
    <citation type="journal article" date="2019" name="Int. J. Syst. Evol. Microbiol.">
        <title>The Global Catalogue of Microorganisms (GCM) 10K type strain sequencing project: providing services to taxonomists for standard genome sequencing and annotation.</title>
        <authorList>
            <consortium name="The Broad Institute Genomics Platform"/>
            <consortium name="The Broad Institute Genome Sequencing Center for Infectious Disease"/>
            <person name="Wu L."/>
            <person name="Ma J."/>
        </authorList>
    </citation>
    <scope>NUCLEOTIDE SEQUENCE [LARGE SCALE GENOMIC DNA]</scope>
    <source>
        <strain evidence="7">JCM 15672</strain>
    </source>
</reference>
<feature type="region of interest" description="Disordered" evidence="4">
    <location>
        <begin position="1"/>
        <end position="42"/>
    </location>
</feature>
<dbReference type="Gene3D" id="1.10.10.60">
    <property type="entry name" value="Homeodomain-like"/>
    <property type="match status" value="1"/>
</dbReference>
<protein>
    <submittedName>
        <fullName evidence="6">Helix-turn-helix domain-containing protein</fullName>
    </submittedName>
</protein>
<keyword evidence="7" id="KW-1185">Reference proteome</keyword>
<dbReference type="PROSITE" id="PS01124">
    <property type="entry name" value="HTH_ARAC_FAMILY_2"/>
    <property type="match status" value="1"/>
</dbReference>
<sequence length="294" mass="31314">MDAYWRSRAGSPQSRGVLAPRPGEPGVVADAGTAPPSGAVPVRMTRRVPSTSVADLVRHYWIPRWNLPPRRRATQRVLEYPSANLVVEEGAARVHGPSVGLATRRLEGRGQAFGALLQPGVASALTGVEARRLVGTSVPVDDAAAMAKAVDALVARGADAAAAEAFEAWLGARRPVLDEEAGRIREVIAAAERDRAIVRVDQLAEVADVGVRQLERMVRDQLGLTPKWLVRRYRLQESADRLAGPDAPALAELAAELGYADQAHFTREFRAVIGVPPGAYAREAAVARADGPGA</sequence>
<evidence type="ECO:0000259" key="5">
    <source>
        <dbReference type="PROSITE" id="PS01124"/>
    </source>
</evidence>
<dbReference type="SUPFAM" id="SSF46689">
    <property type="entry name" value="Homeodomain-like"/>
    <property type="match status" value="1"/>
</dbReference>
<gene>
    <name evidence="6" type="ORF">GCM10009819_33550</name>
</gene>
<evidence type="ECO:0000313" key="6">
    <source>
        <dbReference type="EMBL" id="GAA2044005.1"/>
    </source>
</evidence>
<dbReference type="InterPro" id="IPR046532">
    <property type="entry name" value="DUF6597"/>
</dbReference>
<dbReference type="InterPro" id="IPR009057">
    <property type="entry name" value="Homeodomain-like_sf"/>
</dbReference>
<dbReference type="PANTHER" id="PTHR46796:SF15">
    <property type="entry name" value="BLL1074 PROTEIN"/>
    <property type="match status" value="1"/>
</dbReference>
<evidence type="ECO:0000313" key="7">
    <source>
        <dbReference type="Proteomes" id="UP001501196"/>
    </source>
</evidence>
<dbReference type="SMART" id="SM00342">
    <property type="entry name" value="HTH_ARAC"/>
    <property type="match status" value="1"/>
</dbReference>
<dbReference type="PANTHER" id="PTHR46796">
    <property type="entry name" value="HTH-TYPE TRANSCRIPTIONAL ACTIVATOR RHAS-RELATED"/>
    <property type="match status" value="1"/>
</dbReference>
<keyword evidence="1" id="KW-0805">Transcription regulation</keyword>
<keyword evidence="2" id="KW-0238">DNA-binding</keyword>
<dbReference type="PROSITE" id="PS00041">
    <property type="entry name" value="HTH_ARAC_FAMILY_1"/>
    <property type="match status" value="1"/>
</dbReference>
<dbReference type="Pfam" id="PF12833">
    <property type="entry name" value="HTH_18"/>
    <property type="match status" value="1"/>
</dbReference>
<accession>A0ABP5GCI7</accession>
<evidence type="ECO:0000256" key="2">
    <source>
        <dbReference type="ARBA" id="ARBA00023125"/>
    </source>
</evidence>
<dbReference type="InterPro" id="IPR050204">
    <property type="entry name" value="AraC_XylS_family_regulators"/>
</dbReference>
<organism evidence="6 7">
    <name type="scientific">Agromyces tropicus</name>
    <dbReference type="NCBI Taxonomy" id="555371"/>
    <lineage>
        <taxon>Bacteria</taxon>
        <taxon>Bacillati</taxon>
        <taxon>Actinomycetota</taxon>
        <taxon>Actinomycetes</taxon>
        <taxon>Micrococcales</taxon>
        <taxon>Microbacteriaceae</taxon>
        <taxon>Agromyces</taxon>
    </lineage>
</organism>
<dbReference type="Proteomes" id="UP001501196">
    <property type="component" value="Unassembled WGS sequence"/>
</dbReference>
<keyword evidence="3" id="KW-0804">Transcription</keyword>
<dbReference type="Pfam" id="PF20240">
    <property type="entry name" value="DUF6597"/>
    <property type="match status" value="1"/>
</dbReference>
<evidence type="ECO:0000256" key="3">
    <source>
        <dbReference type="ARBA" id="ARBA00023163"/>
    </source>
</evidence>
<evidence type="ECO:0000256" key="4">
    <source>
        <dbReference type="SAM" id="MobiDB-lite"/>
    </source>
</evidence>
<dbReference type="InterPro" id="IPR018062">
    <property type="entry name" value="HTH_AraC-typ_CS"/>
</dbReference>
<proteinExistence type="predicted"/>